<gene>
    <name evidence="3" type="ORF">FD00_GL000130</name>
</gene>
<feature type="domain" description="DUF4097" evidence="2">
    <location>
        <begin position="57"/>
        <end position="312"/>
    </location>
</feature>
<keyword evidence="1" id="KW-0472">Membrane</keyword>
<protein>
    <recommendedName>
        <fullName evidence="2">DUF4097 domain-containing protein</fullName>
    </recommendedName>
</protein>
<proteinExistence type="predicted"/>
<keyword evidence="4" id="KW-1185">Reference proteome</keyword>
<accession>J1F4K1</accession>
<feature type="transmembrane region" description="Helical" evidence="1">
    <location>
        <begin position="6"/>
        <end position="24"/>
    </location>
</feature>
<dbReference type="RefSeq" id="WP_003688207.1">
    <property type="nucleotide sequence ID" value="NZ_AKKT01000047.1"/>
</dbReference>
<evidence type="ECO:0000313" key="3">
    <source>
        <dbReference type="EMBL" id="KRN11598.1"/>
    </source>
</evidence>
<keyword evidence="1" id="KW-1133">Transmembrane helix</keyword>
<comment type="caution">
    <text evidence="3">The sequence shown here is derived from an EMBL/GenBank/DDBJ whole genome shotgun (WGS) entry which is preliminary data.</text>
</comment>
<name>J1F4K1_9LACO</name>
<sequence>MKKTIIAGFFILMIGILFTGYGYMKKGANPLYIDDWKPKVLTKVASKQVLSKNVSFKKINIKDTTDDIVITRGSHYQVSYQGIKGFQPSVSLSNGSLNIRQKKSLNNLISISNINEGGQKVIITIPKTVTLQDISANVTEGDMDIQNIKTQKIEVKSIDGDISIINMTADSLKIYNENGDIEIGAQSKITEGSFSLVNGDLTAHESSFSNANMTNSYGDIELLNSTVNGGQVKLTEGDFEGKKLGVTGKFSVTNRDGDNTISLSNSSNIGYLMSTSDGDNTLFGKDVGSQVTEKTNLVNQIELTNESGDNEIN</sequence>
<dbReference type="GeneID" id="98315951"/>
<dbReference type="Pfam" id="PF13349">
    <property type="entry name" value="DUF4097"/>
    <property type="match status" value="1"/>
</dbReference>
<evidence type="ECO:0000256" key="1">
    <source>
        <dbReference type="SAM" id="Phobius"/>
    </source>
</evidence>
<organism evidence="3 4">
    <name type="scientific">Liquorilactobacillus mali KCTC 3596 = DSM 20444</name>
    <dbReference type="NCBI Taxonomy" id="1046596"/>
    <lineage>
        <taxon>Bacteria</taxon>
        <taxon>Bacillati</taxon>
        <taxon>Bacillota</taxon>
        <taxon>Bacilli</taxon>
        <taxon>Lactobacillales</taxon>
        <taxon>Lactobacillaceae</taxon>
        <taxon>Liquorilactobacillus</taxon>
    </lineage>
</organism>
<reference evidence="3 4" key="1">
    <citation type="journal article" date="2015" name="Genome Announc.">
        <title>Expanding the biotechnology potential of lactobacilli through comparative genomics of 213 strains and associated genera.</title>
        <authorList>
            <person name="Sun Z."/>
            <person name="Harris H.M."/>
            <person name="McCann A."/>
            <person name="Guo C."/>
            <person name="Argimon S."/>
            <person name="Zhang W."/>
            <person name="Yang X."/>
            <person name="Jeffery I.B."/>
            <person name="Cooney J.C."/>
            <person name="Kagawa T.F."/>
            <person name="Liu W."/>
            <person name="Song Y."/>
            <person name="Salvetti E."/>
            <person name="Wrobel A."/>
            <person name="Rasinkangas P."/>
            <person name="Parkhill J."/>
            <person name="Rea M.C."/>
            <person name="O'Sullivan O."/>
            <person name="Ritari J."/>
            <person name="Douillard F.P."/>
            <person name="Paul Ross R."/>
            <person name="Yang R."/>
            <person name="Briner A.E."/>
            <person name="Felis G.E."/>
            <person name="de Vos W.M."/>
            <person name="Barrangou R."/>
            <person name="Klaenhammer T.R."/>
            <person name="Caufield P.W."/>
            <person name="Cui Y."/>
            <person name="Zhang H."/>
            <person name="O'Toole P.W."/>
        </authorList>
    </citation>
    <scope>NUCLEOTIDE SEQUENCE [LARGE SCALE GENOMIC DNA]</scope>
    <source>
        <strain evidence="3 4">DSM 20444</strain>
    </source>
</reference>
<dbReference type="InterPro" id="IPR025164">
    <property type="entry name" value="Toastrack_DUF4097"/>
</dbReference>
<dbReference type="Proteomes" id="UP000050898">
    <property type="component" value="Unassembled WGS sequence"/>
</dbReference>
<dbReference type="PATRIC" id="fig|1046596.6.peg.131"/>
<keyword evidence="1" id="KW-0812">Transmembrane</keyword>
<dbReference type="EMBL" id="AYYH01000001">
    <property type="protein sequence ID" value="KRN11598.1"/>
    <property type="molecule type" value="Genomic_DNA"/>
</dbReference>
<evidence type="ECO:0000259" key="2">
    <source>
        <dbReference type="Pfam" id="PF13349"/>
    </source>
</evidence>
<dbReference type="AlphaFoldDB" id="J1F4K1"/>
<evidence type="ECO:0000313" key="4">
    <source>
        <dbReference type="Proteomes" id="UP000050898"/>
    </source>
</evidence>
<dbReference type="OrthoDB" id="2313293at2"/>